<gene>
    <name evidence="2" type="ORF">PILCRDRAFT_83224</name>
</gene>
<name>A0A0C3ET01_PILCF</name>
<organism evidence="2 3">
    <name type="scientific">Piloderma croceum (strain F 1598)</name>
    <dbReference type="NCBI Taxonomy" id="765440"/>
    <lineage>
        <taxon>Eukaryota</taxon>
        <taxon>Fungi</taxon>
        <taxon>Dikarya</taxon>
        <taxon>Basidiomycota</taxon>
        <taxon>Agaricomycotina</taxon>
        <taxon>Agaricomycetes</taxon>
        <taxon>Agaricomycetidae</taxon>
        <taxon>Atheliales</taxon>
        <taxon>Atheliaceae</taxon>
        <taxon>Piloderma</taxon>
    </lineage>
</organism>
<reference evidence="2 3" key="1">
    <citation type="submission" date="2014-04" db="EMBL/GenBank/DDBJ databases">
        <authorList>
            <consortium name="DOE Joint Genome Institute"/>
            <person name="Kuo A."/>
            <person name="Tarkka M."/>
            <person name="Buscot F."/>
            <person name="Kohler A."/>
            <person name="Nagy L.G."/>
            <person name="Floudas D."/>
            <person name="Copeland A."/>
            <person name="Barry K.W."/>
            <person name="Cichocki N."/>
            <person name="Veneault-Fourrey C."/>
            <person name="LaButti K."/>
            <person name="Lindquist E.A."/>
            <person name="Lipzen A."/>
            <person name="Lundell T."/>
            <person name="Morin E."/>
            <person name="Murat C."/>
            <person name="Sun H."/>
            <person name="Tunlid A."/>
            <person name="Henrissat B."/>
            <person name="Grigoriev I.V."/>
            <person name="Hibbett D.S."/>
            <person name="Martin F."/>
            <person name="Nordberg H.P."/>
            <person name="Cantor M.N."/>
            <person name="Hua S.X."/>
        </authorList>
    </citation>
    <scope>NUCLEOTIDE SEQUENCE [LARGE SCALE GENOMIC DNA]</scope>
    <source>
        <strain evidence="2 3">F 1598</strain>
    </source>
</reference>
<dbReference type="InterPro" id="IPR041457">
    <property type="entry name" value="CxC2_KDZ-assoc"/>
</dbReference>
<accession>A0A0C3ET01</accession>
<proteinExistence type="predicted"/>
<dbReference type="InterPro" id="IPR040521">
    <property type="entry name" value="KDZ"/>
</dbReference>
<dbReference type="STRING" id="765440.A0A0C3ET01"/>
<reference evidence="3" key="2">
    <citation type="submission" date="2015-01" db="EMBL/GenBank/DDBJ databases">
        <title>Evolutionary Origins and Diversification of the Mycorrhizal Mutualists.</title>
        <authorList>
            <consortium name="DOE Joint Genome Institute"/>
            <consortium name="Mycorrhizal Genomics Consortium"/>
            <person name="Kohler A."/>
            <person name="Kuo A."/>
            <person name="Nagy L.G."/>
            <person name="Floudas D."/>
            <person name="Copeland A."/>
            <person name="Barry K.W."/>
            <person name="Cichocki N."/>
            <person name="Veneault-Fourrey C."/>
            <person name="LaButti K."/>
            <person name="Lindquist E.A."/>
            <person name="Lipzen A."/>
            <person name="Lundell T."/>
            <person name="Morin E."/>
            <person name="Murat C."/>
            <person name="Riley R."/>
            <person name="Ohm R."/>
            <person name="Sun H."/>
            <person name="Tunlid A."/>
            <person name="Henrissat B."/>
            <person name="Grigoriev I.V."/>
            <person name="Hibbett D.S."/>
            <person name="Martin F."/>
        </authorList>
    </citation>
    <scope>NUCLEOTIDE SEQUENCE [LARGE SCALE GENOMIC DNA]</scope>
    <source>
        <strain evidence="3">F 1598</strain>
    </source>
</reference>
<feature type="domain" description="CxC2-like cysteine cluster KDZ transposase-associated" evidence="1">
    <location>
        <begin position="1"/>
        <end position="75"/>
    </location>
</feature>
<dbReference type="AlphaFoldDB" id="A0A0C3ET01"/>
<dbReference type="OrthoDB" id="3192989at2759"/>
<evidence type="ECO:0000313" key="2">
    <source>
        <dbReference type="EMBL" id="KIM70961.1"/>
    </source>
</evidence>
<sequence>SGVHRIRIIPCGCADAPKGEERYTHYLAMGLFPASLQNIKTAFTFGVLDDFRMDNLECKTAGLNYWHKVVRITSNEFPKSVPDRYRELLRTSRLWRNIKYRKWNGFGHRNSRQPGPGSLALFCAACPQPNVNLPAGWDKDPVRWKYMRGFMFDGNFTAEQLKMKNPEDDVHLTDGDAFFTTRKPYYDHLKVALEIREQRTCHDFTAVHKANMLKQHLLHTGIGAAACPRHGYFVPHSVVDFHKGERHVSGPDFNI</sequence>
<evidence type="ECO:0000259" key="1">
    <source>
        <dbReference type="Pfam" id="PF18803"/>
    </source>
</evidence>
<dbReference type="Pfam" id="PF18758">
    <property type="entry name" value="KDZ"/>
    <property type="match status" value="1"/>
</dbReference>
<dbReference type="EMBL" id="KN833658">
    <property type="protein sequence ID" value="KIM70961.1"/>
    <property type="molecule type" value="Genomic_DNA"/>
</dbReference>
<dbReference type="HOGENOM" id="CLU_003703_11_0_1"/>
<feature type="non-terminal residue" evidence="2">
    <location>
        <position position="1"/>
    </location>
</feature>
<dbReference type="InParanoid" id="A0A0C3ET01"/>
<keyword evidence="3" id="KW-1185">Reference proteome</keyword>
<evidence type="ECO:0000313" key="3">
    <source>
        <dbReference type="Proteomes" id="UP000054166"/>
    </source>
</evidence>
<dbReference type="Proteomes" id="UP000054166">
    <property type="component" value="Unassembled WGS sequence"/>
</dbReference>
<dbReference type="Pfam" id="PF18803">
    <property type="entry name" value="CxC2"/>
    <property type="match status" value="1"/>
</dbReference>
<protein>
    <recommendedName>
        <fullName evidence="1">CxC2-like cysteine cluster KDZ transposase-associated domain-containing protein</fullName>
    </recommendedName>
</protein>